<dbReference type="GeneID" id="40740946"/>
<dbReference type="RefSeq" id="XP_029756980.1">
    <property type="nucleotide sequence ID" value="XM_029898640.1"/>
</dbReference>
<dbReference type="Proteomes" id="UP000030706">
    <property type="component" value="Unassembled WGS sequence"/>
</dbReference>
<evidence type="ECO:0000256" key="1">
    <source>
        <dbReference type="SAM" id="MobiDB-lite"/>
    </source>
</evidence>
<dbReference type="EMBL" id="KL584995">
    <property type="protein sequence ID" value="KEQ80793.1"/>
    <property type="molecule type" value="Genomic_DNA"/>
</dbReference>
<feature type="compositionally biased region" description="Polar residues" evidence="1">
    <location>
        <begin position="53"/>
        <end position="84"/>
    </location>
</feature>
<feature type="region of interest" description="Disordered" evidence="1">
    <location>
        <begin position="49"/>
        <end position="84"/>
    </location>
</feature>
<name>A0A074X5Y2_AURPU</name>
<sequence>MGRRIWWVAHQHTPDPTYKCHACYLKTSNGLPEGYEGCETIKEVAARKKELESQQATPVPTTPSLSGQSRIPSQKKPNSSRQFSTYRVTWNSAIDSAPREESLQIAEAQTNEHNAVAEREARRTNFQERYVNDSESREKKGAAERSLSHAEKNDPEYISSRREKMREYKYRSYHHNPKFRGSVLDSNRRYQTAMMKDPAWRAAHNERTRLRRKSVRKEDPSYVQRDTVCRWIRRDPAAREVMDWGLYKPVLYPIKVEHQCGGCEYPRRGGFKLWFLKQVKGRTESTDSGSTGLHRCPRCFFKDPDGGLPKAFEDCTTQTQLKTRFQGSRKG</sequence>
<dbReference type="HOGENOM" id="CLU_839329_0_0_1"/>
<evidence type="ECO:0000313" key="3">
    <source>
        <dbReference type="Proteomes" id="UP000030706"/>
    </source>
</evidence>
<dbReference type="AlphaFoldDB" id="A0A074X5Y2"/>
<dbReference type="OrthoDB" id="10658546at2759"/>
<proteinExistence type="predicted"/>
<reference evidence="2 3" key="1">
    <citation type="journal article" date="2014" name="BMC Genomics">
        <title>Genome sequencing of four Aureobasidium pullulans varieties: biotechnological potential, stress tolerance, and description of new species.</title>
        <authorList>
            <person name="Gostin Ar C."/>
            <person name="Ohm R.A."/>
            <person name="Kogej T."/>
            <person name="Sonjak S."/>
            <person name="Turk M."/>
            <person name="Zajc J."/>
            <person name="Zalar P."/>
            <person name="Grube M."/>
            <person name="Sun H."/>
            <person name="Han J."/>
            <person name="Sharma A."/>
            <person name="Chiniquy J."/>
            <person name="Ngan C.Y."/>
            <person name="Lipzen A."/>
            <person name="Barry K."/>
            <person name="Grigoriev I.V."/>
            <person name="Gunde-Cimerman N."/>
        </authorList>
    </citation>
    <scope>NUCLEOTIDE SEQUENCE [LARGE SCALE GENOMIC DNA]</scope>
    <source>
        <strain evidence="2 3">EXF-150</strain>
    </source>
</reference>
<protein>
    <submittedName>
        <fullName evidence="2">Uncharacterized protein</fullName>
    </submittedName>
</protein>
<feature type="region of interest" description="Disordered" evidence="1">
    <location>
        <begin position="110"/>
        <end position="159"/>
    </location>
</feature>
<keyword evidence="3" id="KW-1185">Reference proteome</keyword>
<feature type="compositionally biased region" description="Basic and acidic residues" evidence="1">
    <location>
        <begin position="115"/>
        <end position="159"/>
    </location>
</feature>
<evidence type="ECO:0000313" key="2">
    <source>
        <dbReference type="EMBL" id="KEQ80793.1"/>
    </source>
</evidence>
<organism evidence="2 3">
    <name type="scientific">Aureobasidium pullulans EXF-150</name>
    <dbReference type="NCBI Taxonomy" id="1043002"/>
    <lineage>
        <taxon>Eukaryota</taxon>
        <taxon>Fungi</taxon>
        <taxon>Dikarya</taxon>
        <taxon>Ascomycota</taxon>
        <taxon>Pezizomycotina</taxon>
        <taxon>Dothideomycetes</taxon>
        <taxon>Dothideomycetidae</taxon>
        <taxon>Dothideales</taxon>
        <taxon>Saccotheciaceae</taxon>
        <taxon>Aureobasidium</taxon>
    </lineage>
</organism>
<gene>
    <name evidence="2" type="ORF">M438DRAFT_102451</name>
</gene>
<accession>A0A074X5Y2</accession>